<name>A0A846WCD3_9NOCA</name>
<sequence>MFAVLGASVLRATGCYRVGQVQLSLGGELTEMLQADITALSTMSAALEAHATAIDGIGISLELIMPGSPIVQVEVAAKQAVLGAYRALSSNIRHMAEVTHVAANSYENVDGWFADQVRALESGQ</sequence>
<gene>
    <name evidence="1" type="ORF">HGA10_27120</name>
</gene>
<accession>A0A846WCD3</accession>
<evidence type="ECO:0000313" key="2">
    <source>
        <dbReference type="Proteomes" id="UP000572007"/>
    </source>
</evidence>
<keyword evidence="2" id="KW-1185">Reference proteome</keyword>
<dbReference type="EMBL" id="JAAXOM010000008">
    <property type="protein sequence ID" value="NKX90961.1"/>
    <property type="molecule type" value="Genomic_DNA"/>
</dbReference>
<protein>
    <submittedName>
        <fullName evidence="1">Uncharacterized protein</fullName>
    </submittedName>
</protein>
<dbReference type="Proteomes" id="UP000572007">
    <property type="component" value="Unassembled WGS sequence"/>
</dbReference>
<dbReference type="RefSeq" id="WP_067643161.1">
    <property type="nucleotide sequence ID" value="NZ_JAAXOM010000008.1"/>
</dbReference>
<organism evidence="1 2">
    <name type="scientific">Nocardia coubleae</name>
    <dbReference type="NCBI Taxonomy" id="356147"/>
    <lineage>
        <taxon>Bacteria</taxon>
        <taxon>Bacillati</taxon>
        <taxon>Actinomycetota</taxon>
        <taxon>Actinomycetes</taxon>
        <taxon>Mycobacteriales</taxon>
        <taxon>Nocardiaceae</taxon>
        <taxon>Nocardia</taxon>
    </lineage>
</organism>
<proteinExistence type="predicted"/>
<evidence type="ECO:0000313" key="1">
    <source>
        <dbReference type="EMBL" id="NKX90961.1"/>
    </source>
</evidence>
<comment type="caution">
    <text evidence="1">The sequence shown here is derived from an EMBL/GenBank/DDBJ whole genome shotgun (WGS) entry which is preliminary data.</text>
</comment>
<dbReference type="AlphaFoldDB" id="A0A846WCD3"/>
<reference evidence="1 2" key="1">
    <citation type="submission" date="2020-04" db="EMBL/GenBank/DDBJ databases">
        <title>MicrobeNet Type strains.</title>
        <authorList>
            <person name="Nicholson A.C."/>
        </authorList>
    </citation>
    <scope>NUCLEOTIDE SEQUENCE [LARGE SCALE GENOMIC DNA]</scope>
    <source>
        <strain evidence="1 2">DSM 44960</strain>
    </source>
</reference>